<dbReference type="RefSeq" id="WP_108721408.1">
    <property type="nucleotide sequence ID" value="NZ_CP063356.2"/>
</dbReference>
<dbReference type="SUPFAM" id="SSF109854">
    <property type="entry name" value="DinB/YfiT-like putative metalloenzymes"/>
    <property type="match status" value="1"/>
</dbReference>
<sequence length="55" mass="6653">MREHIGRFVKQLPNSLDQSTTSPFEEMTVRDFLRMFVYHALHHIDQITETRKIHN</sequence>
<dbReference type="EMBL" id="CP063356">
    <property type="protein sequence ID" value="QOY38559.1"/>
    <property type="molecule type" value="Genomic_DNA"/>
</dbReference>
<reference evidence="1 2" key="1">
    <citation type="journal article" date="2017" name="Genome Announc.">
        <title>Draft Genome Sequences of Four Alkaliphilic Bacteria Belonging to the Anaerobacillus Genus.</title>
        <authorList>
            <person name="Bassil N.M."/>
            <person name="Lloyd J.R."/>
        </authorList>
    </citation>
    <scope>NUCLEOTIDE SEQUENCE [LARGE SCALE GENOMIC DNA]</scope>
    <source>
        <strain evidence="1 2">NB2006</strain>
    </source>
</reference>
<accession>A0A7S7LCJ1</accession>
<dbReference type="Proteomes" id="UP000180175">
    <property type="component" value="Chromosome"/>
</dbReference>
<gene>
    <name evidence="1" type="ORF">AWH56_010545</name>
</gene>
<evidence type="ECO:0000313" key="2">
    <source>
        <dbReference type="Proteomes" id="UP000180175"/>
    </source>
</evidence>
<name>A0A7S7LCJ1_9BACI</name>
<organism evidence="1 2">
    <name type="scientific">Anaerobacillus isosaccharinicus</name>
    <dbReference type="NCBI Taxonomy" id="1532552"/>
    <lineage>
        <taxon>Bacteria</taxon>
        <taxon>Bacillati</taxon>
        <taxon>Bacillota</taxon>
        <taxon>Bacilli</taxon>
        <taxon>Bacillales</taxon>
        <taxon>Bacillaceae</taxon>
        <taxon>Anaerobacillus</taxon>
    </lineage>
</organism>
<keyword evidence="2" id="KW-1185">Reference proteome</keyword>
<evidence type="ECO:0008006" key="3">
    <source>
        <dbReference type="Google" id="ProtNLM"/>
    </source>
</evidence>
<proteinExistence type="predicted"/>
<evidence type="ECO:0000313" key="1">
    <source>
        <dbReference type="EMBL" id="QOY38559.1"/>
    </source>
</evidence>
<dbReference type="OrthoDB" id="9796039at2"/>
<dbReference type="AlphaFoldDB" id="A0A7S7LCJ1"/>
<protein>
    <recommendedName>
        <fullName evidence="3">DinB-like domain-containing protein</fullName>
    </recommendedName>
</protein>
<dbReference type="InterPro" id="IPR034660">
    <property type="entry name" value="DinB/YfiT-like"/>
</dbReference>
<dbReference type="Gene3D" id="1.20.120.450">
    <property type="entry name" value="dinb family like domain"/>
    <property type="match status" value="1"/>
</dbReference>
<dbReference type="KEGG" id="aia:AWH56_010545"/>
<reference evidence="1 2" key="2">
    <citation type="journal article" date="2019" name="Int. J. Syst. Evol. Microbiol.">
        <title>Anaerobacillus isosaccharinicus sp. nov., an alkaliphilic bacterium which degrades isosaccharinic acid.</title>
        <authorList>
            <person name="Bassil N.M."/>
            <person name="Lloyd J.R."/>
        </authorList>
    </citation>
    <scope>NUCLEOTIDE SEQUENCE [LARGE SCALE GENOMIC DNA]</scope>
    <source>
        <strain evidence="1 2">NB2006</strain>
    </source>
</reference>